<sequence>MVNFNNYRQFGFTTISNTLISNYVNLGISDEEFILIMLLEAAAQAGNYLPSEDYLASQTNMSALAISTLLQNLIEKGMLELKQGRDQTGKISNSYSLNGLYHKMDEYLEKNYPLRSLEKSDKIVAEETNPLNKLVRQFEIEFGRLLSPIEREEIASWLQIDHYDPAVIELALKESILSQVYNFKYVDRILLNWQKMGLKTPTDVQTYLGEK</sequence>
<dbReference type="Proteomes" id="UP000051931">
    <property type="component" value="Unassembled WGS sequence"/>
</dbReference>
<evidence type="ECO:0000313" key="4">
    <source>
        <dbReference type="EMBL" id="KRL63627.1"/>
    </source>
</evidence>
<reference evidence="4 5" key="1">
    <citation type="journal article" date="2015" name="Genome Announc.">
        <title>Expanding the biotechnology potential of lactobacilli through comparative genomics of 213 strains and associated genera.</title>
        <authorList>
            <person name="Sun Z."/>
            <person name="Harris H.M."/>
            <person name="McCann A."/>
            <person name="Guo C."/>
            <person name="Argimon S."/>
            <person name="Zhang W."/>
            <person name="Yang X."/>
            <person name="Jeffery I.B."/>
            <person name="Cooney J.C."/>
            <person name="Kagawa T.F."/>
            <person name="Liu W."/>
            <person name="Song Y."/>
            <person name="Salvetti E."/>
            <person name="Wrobel A."/>
            <person name="Rasinkangas P."/>
            <person name="Parkhill J."/>
            <person name="Rea M.C."/>
            <person name="O'Sullivan O."/>
            <person name="Ritari J."/>
            <person name="Douillard F.P."/>
            <person name="Paul Ross R."/>
            <person name="Yang R."/>
            <person name="Briner A.E."/>
            <person name="Felis G.E."/>
            <person name="de Vos W.M."/>
            <person name="Barrangou R."/>
            <person name="Klaenhammer T.R."/>
            <person name="Caufield P.W."/>
            <person name="Cui Y."/>
            <person name="Zhang H."/>
            <person name="O'Toole P.W."/>
        </authorList>
    </citation>
    <scope>NUCLEOTIDE SEQUENCE [LARGE SCALE GENOMIC DNA]</scope>
    <source>
        <strain evidence="4 5">DSM 15354</strain>
    </source>
</reference>
<dbReference type="PANTHER" id="PTHR37293:SF6">
    <property type="entry name" value="DNA REPLICATION PROTEIN DNAD"/>
    <property type="match status" value="1"/>
</dbReference>
<comment type="similarity">
    <text evidence="1">Belongs to the DnaB/DnaD family.</text>
</comment>
<evidence type="ECO:0000313" key="5">
    <source>
        <dbReference type="Proteomes" id="UP000051931"/>
    </source>
</evidence>
<dbReference type="Gene3D" id="1.10.10.630">
    <property type="entry name" value="DnaD domain-like"/>
    <property type="match status" value="1"/>
</dbReference>
<organism evidence="4 5">
    <name type="scientific">Lactobacillus psittaci DSM 15354</name>
    <dbReference type="NCBI Taxonomy" id="1122152"/>
    <lineage>
        <taxon>Bacteria</taxon>
        <taxon>Bacillati</taxon>
        <taxon>Bacillota</taxon>
        <taxon>Bacilli</taxon>
        <taxon>Lactobacillales</taxon>
        <taxon>Lactobacillaceae</taxon>
        <taxon>Lactobacillus</taxon>
    </lineage>
</organism>
<dbReference type="Gene3D" id="1.10.10.10">
    <property type="entry name" value="Winged helix-like DNA-binding domain superfamily/Winged helix DNA-binding domain"/>
    <property type="match status" value="1"/>
</dbReference>
<dbReference type="Pfam" id="PF07261">
    <property type="entry name" value="DnaB_2"/>
    <property type="match status" value="1"/>
</dbReference>
<dbReference type="RefSeq" id="WP_027825597.1">
    <property type="nucleotide sequence ID" value="NZ_AZFB01000002.1"/>
</dbReference>
<dbReference type="EMBL" id="AZFB01000002">
    <property type="protein sequence ID" value="KRL63627.1"/>
    <property type="molecule type" value="Genomic_DNA"/>
</dbReference>
<dbReference type="InterPro" id="IPR053162">
    <property type="entry name" value="DnaD"/>
</dbReference>
<dbReference type="AlphaFoldDB" id="A0A0R1SEN1"/>
<dbReference type="InterPro" id="IPR036390">
    <property type="entry name" value="WH_DNA-bd_sf"/>
</dbReference>
<dbReference type="PANTHER" id="PTHR37293">
    <property type="entry name" value="PHAGE REPLICATION PROTEIN-RELATED"/>
    <property type="match status" value="1"/>
</dbReference>
<dbReference type="SUPFAM" id="SSF158499">
    <property type="entry name" value="DnaD domain-like"/>
    <property type="match status" value="1"/>
</dbReference>
<dbReference type="InterPro" id="IPR006343">
    <property type="entry name" value="DnaB/C_C"/>
</dbReference>
<feature type="domain" description="DnaB/C C-terminal" evidence="2">
    <location>
        <begin position="136"/>
        <end position="207"/>
    </location>
</feature>
<gene>
    <name evidence="4" type="ORF">FC23_GL000536</name>
</gene>
<proteinExistence type="inferred from homology"/>
<evidence type="ECO:0000259" key="2">
    <source>
        <dbReference type="Pfam" id="PF07261"/>
    </source>
</evidence>
<dbReference type="eggNOG" id="COG3935">
    <property type="taxonomic scope" value="Bacteria"/>
</dbReference>
<dbReference type="PATRIC" id="fig|1122152.4.peg.544"/>
<dbReference type="InterPro" id="IPR036388">
    <property type="entry name" value="WH-like_DNA-bd_sf"/>
</dbReference>
<dbReference type="Pfam" id="PF21984">
    <property type="entry name" value="DnaD_N"/>
    <property type="match status" value="1"/>
</dbReference>
<dbReference type="InterPro" id="IPR034829">
    <property type="entry name" value="DnaD-like_sf"/>
</dbReference>
<comment type="caution">
    <text evidence="4">The sequence shown here is derived from an EMBL/GenBank/DDBJ whole genome shotgun (WGS) entry which is preliminary data.</text>
</comment>
<evidence type="ECO:0000259" key="3">
    <source>
        <dbReference type="Pfam" id="PF21984"/>
    </source>
</evidence>
<evidence type="ECO:0000256" key="1">
    <source>
        <dbReference type="ARBA" id="ARBA00093462"/>
    </source>
</evidence>
<keyword evidence="5" id="KW-1185">Reference proteome</keyword>
<dbReference type="InterPro" id="IPR053843">
    <property type="entry name" value="DnaD_N"/>
</dbReference>
<dbReference type="STRING" id="1122152.GCA_000425905_00302"/>
<accession>A0A0R1SEN1</accession>
<protein>
    <submittedName>
        <fullName evidence="4">DNA replication protein DnaD</fullName>
    </submittedName>
</protein>
<name>A0A0R1SEN1_9LACO</name>
<dbReference type="OrthoDB" id="9770238at2"/>
<dbReference type="NCBIfam" id="TIGR01446">
    <property type="entry name" value="DnaD_dom"/>
    <property type="match status" value="1"/>
</dbReference>
<feature type="domain" description="DnaD N-terminal" evidence="3">
    <location>
        <begin position="15"/>
        <end position="110"/>
    </location>
</feature>
<dbReference type="SUPFAM" id="SSF46785">
    <property type="entry name" value="Winged helix' DNA-binding domain"/>
    <property type="match status" value="1"/>
</dbReference>